<organism evidence="6 7">
    <name type="scientific">Tribonema minus</name>
    <dbReference type="NCBI Taxonomy" id="303371"/>
    <lineage>
        <taxon>Eukaryota</taxon>
        <taxon>Sar</taxon>
        <taxon>Stramenopiles</taxon>
        <taxon>Ochrophyta</taxon>
        <taxon>PX clade</taxon>
        <taxon>Xanthophyceae</taxon>
        <taxon>Tribonematales</taxon>
        <taxon>Tribonemataceae</taxon>
        <taxon>Tribonema</taxon>
    </lineage>
</organism>
<proteinExistence type="inferred from homology"/>
<accession>A0A835Z5T9</accession>
<dbReference type="GO" id="GO:0005524">
    <property type="term" value="F:ATP binding"/>
    <property type="evidence" value="ECO:0007669"/>
    <property type="project" value="UniProtKB-UniRule"/>
</dbReference>
<keyword evidence="4" id="KW-0547">Nucleotide-binding</keyword>
<dbReference type="SMART" id="SM00212">
    <property type="entry name" value="UBCc"/>
    <property type="match status" value="1"/>
</dbReference>
<dbReference type="PROSITE" id="PS50127">
    <property type="entry name" value="UBC_2"/>
    <property type="match status" value="1"/>
</dbReference>
<reference evidence="6" key="1">
    <citation type="submission" date="2021-02" db="EMBL/GenBank/DDBJ databases">
        <title>First Annotated Genome of the Yellow-green Alga Tribonema minus.</title>
        <authorList>
            <person name="Mahan K.M."/>
        </authorList>
    </citation>
    <scope>NUCLEOTIDE SEQUENCE</scope>
    <source>
        <strain evidence="6">UTEX B ZZ1240</strain>
    </source>
</reference>
<dbReference type="SUPFAM" id="SSF54495">
    <property type="entry name" value="UBC-like"/>
    <property type="match status" value="1"/>
</dbReference>
<feature type="domain" description="UBC core" evidence="5">
    <location>
        <begin position="4"/>
        <end position="150"/>
    </location>
</feature>
<evidence type="ECO:0000256" key="2">
    <source>
        <dbReference type="ARBA" id="ARBA00022786"/>
    </source>
</evidence>
<dbReference type="InterPro" id="IPR023313">
    <property type="entry name" value="UBQ-conjugating_AS"/>
</dbReference>
<comment type="similarity">
    <text evidence="4">Belongs to the ubiquitin-conjugating enzyme family.</text>
</comment>
<keyword evidence="4" id="KW-0067">ATP-binding</keyword>
<feature type="active site" description="Glycyl thioester intermediate" evidence="3">
    <location>
        <position position="87"/>
    </location>
</feature>
<dbReference type="AlphaFoldDB" id="A0A835Z5T9"/>
<evidence type="ECO:0000313" key="6">
    <source>
        <dbReference type="EMBL" id="KAG5187776.1"/>
    </source>
</evidence>
<dbReference type="PROSITE" id="PS00183">
    <property type="entry name" value="UBC_1"/>
    <property type="match status" value="1"/>
</dbReference>
<dbReference type="CDD" id="cd23812">
    <property type="entry name" value="UBCc_ScPEX4-like"/>
    <property type="match status" value="1"/>
</dbReference>
<evidence type="ECO:0000256" key="4">
    <source>
        <dbReference type="RuleBase" id="RU362109"/>
    </source>
</evidence>
<dbReference type="EMBL" id="JAFCMP010000082">
    <property type="protein sequence ID" value="KAG5187776.1"/>
    <property type="molecule type" value="Genomic_DNA"/>
</dbReference>
<comment type="caution">
    <text evidence="6">The sequence shown here is derived from an EMBL/GenBank/DDBJ whole genome shotgun (WGS) entry which is preliminary data.</text>
</comment>
<dbReference type="PANTHER" id="PTHR24067">
    <property type="entry name" value="UBIQUITIN-CONJUGATING ENZYME E2"/>
    <property type="match status" value="1"/>
</dbReference>
<keyword evidence="7" id="KW-1185">Reference proteome</keyword>
<sequence>MSMACFKRLRMEIKSMSDDPDIFLESSESDIRRWKAHIRGPPGTPYEGGVFELDLTVGMQYPLVPPAVTFVTRVFHPNVHFTTGAICLDVLSRAWTPAWGLQATCRALLALLSDPAADSPLNCDAGNMIRAGDACAFESMARMYTLEHAARDMPRRAGS</sequence>
<protein>
    <submittedName>
        <fullName evidence="6">Ubiquitin-conjugating enzyme/RWD-like protein</fullName>
    </submittedName>
</protein>
<dbReference type="Pfam" id="PF00179">
    <property type="entry name" value="UQ_con"/>
    <property type="match status" value="1"/>
</dbReference>
<evidence type="ECO:0000259" key="5">
    <source>
        <dbReference type="PROSITE" id="PS50127"/>
    </source>
</evidence>
<dbReference type="GO" id="GO:0016740">
    <property type="term" value="F:transferase activity"/>
    <property type="evidence" value="ECO:0007669"/>
    <property type="project" value="UniProtKB-KW"/>
</dbReference>
<dbReference type="OrthoDB" id="7851174at2759"/>
<dbReference type="Gene3D" id="3.10.110.10">
    <property type="entry name" value="Ubiquitin Conjugating Enzyme"/>
    <property type="match status" value="1"/>
</dbReference>
<gene>
    <name evidence="6" type="ORF">JKP88DRAFT_206919</name>
</gene>
<dbReference type="InterPro" id="IPR050113">
    <property type="entry name" value="Ub_conjugating_enzyme"/>
</dbReference>
<evidence type="ECO:0000313" key="7">
    <source>
        <dbReference type="Proteomes" id="UP000664859"/>
    </source>
</evidence>
<dbReference type="Proteomes" id="UP000664859">
    <property type="component" value="Unassembled WGS sequence"/>
</dbReference>
<evidence type="ECO:0000256" key="3">
    <source>
        <dbReference type="PROSITE-ProRule" id="PRU10133"/>
    </source>
</evidence>
<keyword evidence="1" id="KW-0808">Transferase</keyword>
<dbReference type="InterPro" id="IPR000608">
    <property type="entry name" value="UBC"/>
</dbReference>
<keyword evidence="2 4" id="KW-0833">Ubl conjugation pathway</keyword>
<name>A0A835Z5T9_9STRA</name>
<evidence type="ECO:0000256" key="1">
    <source>
        <dbReference type="ARBA" id="ARBA00022679"/>
    </source>
</evidence>
<dbReference type="InterPro" id="IPR016135">
    <property type="entry name" value="UBQ-conjugating_enzyme/RWD"/>
</dbReference>